<proteinExistence type="predicted"/>
<protein>
    <submittedName>
        <fullName evidence="1">Uncharacterized protein</fullName>
    </submittedName>
</protein>
<gene>
    <name evidence="1" type="ORF">MBM_03313</name>
</gene>
<dbReference type="OrthoDB" id="10254945at2759"/>
<dbReference type="HOGENOM" id="CLU_020928_0_0_1"/>
<accession>K1WKU5</accession>
<dbReference type="Proteomes" id="UP000006753">
    <property type="component" value="Unassembled WGS sequence"/>
</dbReference>
<evidence type="ECO:0000313" key="2">
    <source>
        <dbReference type="Proteomes" id="UP000006753"/>
    </source>
</evidence>
<evidence type="ECO:0000313" key="1">
    <source>
        <dbReference type="EMBL" id="EKD18320.1"/>
    </source>
</evidence>
<keyword evidence="2" id="KW-1185">Reference proteome</keyword>
<name>K1WKU5_MARBU</name>
<sequence>MALPPKFGVFADGRSGLTPIASKFPSIGFSSPLPPEAADNARYEEYQRRLLHGFTTRELSSMDVITTRPLKRSTLLNGIHPIFAKSRWEKTPSPEHERLNLYALPDWPGLSGDWIADNEIVWKAIYPSLQIATRVLASVHLLAWFAALLAPGKTKIPIERIHRGDFFDPAFVELDNMWSFTPKVPFDEALQSLTRQRLDRILENLMGSGELTFGFKHQSIDPWNNIPAWEFSQIGVTQLFNSRTVSIFLGYNLAEPLLRNDLSDAERMGCEWNFASVLLHEICHAVWYGYCLEYPGQLLEKNEPYFKNEPLAELGYVMEREVFGGVSGLMLRGTFLCPLGYWLSTEIISLDHCERTTQTILINPPLSNIQTYFPIKAEFFENIQQESFWRVSIGMLGMSGLHARTLAEGAQVTHSGLGPNNRVRGVAVKYLARIQEPDVRLSEFRRKLNEYFKASGHRMSLEELENFRFGKAMLDNAVWEEAFWLTSVTLRGFLSTVMDTLEYTLSGKNRAARADALDKIDAFLKAASAKHLSQINSFLALPHELRGQDRHDDLLRWNRGARIYARGCYSLAFSDIDYTKTAAFEQSILDLEFCRMLLYHPIMKSLVPGHQSETDCLSAANRLKDAGDIEAFKAAVAPTITSPDCSLFADAAVRVIQSELPLDQDTYTQATRGHGQKWFWIRLV</sequence>
<dbReference type="EMBL" id="JH921433">
    <property type="protein sequence ID" value="EKD18320.1"/>
    <property type="molecule type" value="Genomic_DNA"/>
</dbReference>
<dbReference type="KEGG" id="mbe:MBM_03313"/>
<reference evidence="1 2" key="1">
    <citation type="journal article" date="2012" name="BMC Genomics">
        <title>Sequencing the genome of Marssonina brunnea reveals fungus-poplar co-evolution.</title>
        <authorList>
            <person name="Zhu S."/>
            <person name="Cao Y.-Z."/>
            <person name="Jiang C."/>
            <person name="Tan B.-Y."/>
            <person name="Wang Z."/>
            <person name="Feng S."/>
            <person name="Zhang L."/>
            <person name="Su X.-H."/>
            <person name="Brejova B."/>
            <person name="Vinar T."/>
            <person name="Xu M."/>
            <person name="Wang M.-X."/>
            <person name="Zhang S.-G."/>
            <person name="Huang M.-R."/>
            <person name="Wu R."/>
            <person name="Zhou Y."/>
        </authorList>
    </citation>
    <scope>NUCLEOTIDE SEQUENCE [LARGE SCALE GENOMIC DNA]</scope>
    <source>
        <strain evidence="1 2">MB_m1</strain>
    </source>
</reference>
<dbReference type="OMA" id="CANIMKL"/>
<dbReference type="AlphaFoldDB" id="K1WKU5"/>
<dbReference type="STRING" id="1072389.K1WKU5"/>
<dbReference type="InParanoid" id="K1WKU5"/>
<organism evidence="1 2">
    <name type="scientific">Marssonina brunnea f. sp. multigermtubi (strain MB_m1)</name>
    <name type="common">Marssonina leaf spot fungus</name>
    <dbReference type="NCBI Taxonomy" id="1072389"/>
    <lineage>
        <taxon>Eukaryota</taxon>
        <taxon>Fungi</taxon>
        <taxon>Dikarya</taxon>
        <taxon>Ascomycota</taxon>
        <taxon>Pezizomycotina</taxon>
        <taxon>Leotiomycetes</taxon>
        <taxon>Helotiales</taxon>
        <taxon>Drepanopezizaceae</taxon>
        <taxon>Drepanopeziza</taxon>
    </lineage>
</organism>
<dbReference type="eggNOG" id="ENOG502T2TZ">
    <property type="taxonomic scope" value="Eukaryota"/>
</dbReference>